<feature type="domain" description="Acyl-CoA dehydrogenase/oxidase C-terminal" evidence="7">
    <location>
        <begin position="232"/>
        <end position="388"/>
    </location>
</feature>
<dbReference type="InterPro" id="IPR009075">
    <property type="entry name" value="AcylCo_DH/oxidase_C"/>
</dbReference>
<dbReference type="PANTHER" id="PTHR43292">
    <property type="entry name" value="ACYL-COA DEHYDROGENASE"/>
    <property type="match status" value="1"/>
</dbReference>
<dbReference type="GO" id="GO:0050660">
    <property type="term" value="F:flavin adenine dinucleotide binding"/>
    <property type="evidence" value="ECO:0007669"/>
    <property type="project" value="InterPro"/>
</dbReference>
<dbReference type="InterPro" id="IPR046373">
    <property type="entry name" value="Acyl-CoA_Oxase/DH_mid-dom_sf"/>
</dbReference>
<dbReference type="SUPFAM" id="SSF56645">
    <property type="entry name" value="Acyl-CoA dehydrogenase NM domain-like"/>
    <property type="match status" value="1"/>
</dbReference>
<proteinExistence type="inferred from homology"/>
<evidence type="ECO:0000256" key="3">
    <source>
        <dbReference type="ARBA" id="ARBA00022630"/>
    </source>
</evidence>
<comment type="cofactor">
    <cofactor evidence="1 6">
        <name>FAD</name>
        <dbReference type="ChEBI" id="CHEBI:57692"/>
    </cofactor>
</comment>
<dbReference type="Pfam" id="PF00441">
    <property type="entry name" value="Acyl-CoA_dh_1"/>
    <property type="match status" value="1"/>
</dbReference>
<dbReference type="PANTHER" id="PTHR43292:SF3">
    <property type="entry name" value="ACYL-COA DEHYDROGENASE FADE29"/>
    <property type="match status" value="1"/>
</dbReference>
<dbReference type="InterPro" id="IPR013786">
    <property type="entry name" value="AcylCoA_DH/ox_N"/>
</dbReference>
<feature type="domain" description="Acyl-CoA oxidase/dehydrogenase middle" evidence="8">
    <location>
        <begin position="125"/>
        <end position="220"/>
    </location>
</feature>
<dbReference type="InterPro" id="IPR009100">
    <property type="entry name" value="AcylCoA_DH/oxidase_NM_dom_sf"/>
</dbReference>
<dbReference type="SUPFAM" id="SSF47203">
    <property type="entry name" value="Acyl-CoA dehydrogenase C-terminal domain-like"/>
    <property type="match status" value="1"/>
</dbReference>
<accession>A0A502EJG8</accession>
<dbReference type="Gene3D" id="1.20.140.10">
    <property type="entry name" value="Butyryl-CoA Dehydrogenase, subunit A, domain 3"/>
    <property type="match status" value="1"/>
</dbReference>
<evidence type="ECO:0000256" key="1">
    <source>
        <dbReference type="ARBA" id="ARBA00001974"/>
    </source>
</evidence>
<dbReference type="InterPro" id="IPR037069">
    <property type="entry name" value="AcylCoA_DH/ox_N_sf"/>
</dbReference>
<dbReference type="RefSeq" id="WP_140688478.1">
    <property type="nucleotide sequence ID" value="NZ_RCZG01000001.1"/>
</dbReference>
<evidence type="ECO:0000313" key="10">
    <source>
        <dbReference type="EMBL" id="TPG37254.1"/>
    </source>
</evidence>
<comment type="caution">
    <text evidence="10">The sequence shown here is derived from an EMBL/GenBank/DDBJ whole genome shotgun (WGS) entry which is preliminary data.</text>
</comment>
<dbReference type="Pfam" id="PF02770">
    <property type="entry name" value="Acyl-CoA_dh_M"/>
    <property type="match status" value="1"/>
</dbReference>
<dbReference type="EMBL" id="RCZG01000001">
    <property type="protein sequence ID" value="TPG37254.1"/>
    <property type="molecule type" value="Genomic_DNA"/>
</dbReference>
<comment type="similarity">
    <text evidence="2 6">Belongs to the acyl-CoA dehydrogenase family.</text>
</comment>
<feature type="domain" description="Acyl-CoA dehydrogenase/oxidase N-terminal" evidence="9">
    <location>
        <begin position="7"/>
        <end position="119"/>
    </location>
</feature>
<sequence>MKLALSDAEAAFRDELREFYTTQIPAEIRERMRNGELNLPDDIVTTQRIMNEHGIAVPNWPVESGGKDWTPLQRQIWSDEMRLACVPEPLAFNASMVGPVIARFGSQELKDRFLPATANVDIWWCQGFSEPEAGSDLASLRTTAVRDGDHYVINGQKTWTTLGQYADWIFLLARTNPDAPKRQAGISFLLAEMSTPGITLRPIKLIDGGYEVNEVFFEDVRIPADQLVGEENDGWTYAKFLLSNERTGIARIGTTKVWLSQVKDHAASTSTERGTLLDDPLFAARVAELENELLALELTQLRVSGSEADGKPNPASSILKLKGSQLQQAVTELLVDVAGPDALPFHVGTEFGSPEWAQLAAPKYLNYRKTSIYGGTNEVQRTIVASTILGL</sequence>
<evidence type="ECO:0000256" key="2">
    <source>
        <dbReference type="ARBA" id="ARBA00009347"/>
    </source>
</evidence>
<evidence type="ECO:0000259" key="9">
    <source>
        <dbReference type="Pfam" id="PF02771"/>
    </source>
</evidence>
<protein>
    <submittedName>
        <fullName evidence="10">Acyl-CoA dehydrogenase</fullName>
    </submittedName>
</protein>
<evidence type="ECO:0000256" key="5">
    <source>
        <dbReference type="ARBA" id="ARBA00023002"/>
    </source>
</evidence>
<dbReference type="OrthoDB" id="3964153at2"/>
<evidence type="ECO:0000256" key="6">
    <source>
        <dbReference type="RuleBase" id="RU362125"/>
    </source>
</evidence>
<dbReference type="FunFam" id="2.40.110.10:FF:000011">
    <property type="entry name" value="Acyl-CoA dehydrogenase FadE34"/>
    <property type="match status" value="1"/>
</dbReference>
<dbReference type="InterPro" id="IPR052161">
    <property type="entry name" value="Mycobact_Acyl-CoA_DH"/>
</dbReference>
<dbReference type="InterPro" id="IPR036250">
    <property type="entry name" value="AcylCo_DH-like_C"/>
</dbReference>
<evidence type="ECO:0000256" key="4">
    <source>
        <dbReference type="ARBA" id="ARBA00022827"/>
    </source>
</evidence>
<evidence type="ECO:0000259" key="7">
    <source>
        <dbReference type="Pfam" id="PF00441"/>
    </source>
</evidence>
<dbReference type="Proteomes" id="UP000320095">
    <property type="component" value="Unassembled WGS sequence"/>
</dbReference>
<dbReference type="Gene3D" id="2.40.110.10">
    <property type="entry name" value="Butyryl-CoA Dehydrogenase, subunit A, domain 2"/>
    <property type="match status" value="1"/>
</dbReference>
<dbReference type="GO" id="GO:0005886">
    <property type="term" value="C:plasma membrane"/>
    <property type="evidence" value="ECO:0007669"/>
    <property type="project" value="TreeGrafter"/>
</dbReference>
<keyword evidence="5 6" id="KW-0560">Oxidoreductase</keyword>
<gene>
    <name evidence="10" type="ORF">EAH80_05435</name>
</gene>
<dbReference type="Pfam" id="PF02771">
    <property type="entry name" value="Acyl-CoA_dh_N"/>
    <property type="match status" value="1"/>
</dbReference>
<keyword evidence="11" id="KW-1185">Reference proteome</keyword>
<reference evidence="10 11" key="1">
    <citation type="journal article" date="2019" name="Environ. Microbiol.">
        <title>Species interactions and distinct microbial communities in high Arctic permafrost affected cryosols are associated with the CH4 and CO2 gas fluxes.</title>
        <authorList>
            <person name="Altshuler I."/>
            <person name="Hamel J."/>
            <person name="Turney S."/>
            <person name="Magnuson E."/>
            <person name="Levesque R."/>
            <person name="Greer C."/>
            <person name="Whyte L.G."/>
        </authorList>
    </citation>
    <scope>NUCLEOTIDE SEQUENCE [LARGE SCALE GENOMIC DNA]</scope>
    <source>
        <strain evidence="10 11">S5.20</strain>
    </source>
</reference>
<evidence type="ECO:0000313" key="11">
    <source>
        <dbReference type="Proteomes" id="UP000320095"/>
    </source>
</evidence>
<name>A0A502EJG8_9MYCO</name>
<dbReference type="AlphaFoldDB" id="A0A502EJG8"/>
<dbReference type="InterPro" id="IPR006091">
    <property type="entry name" value="Acyl-CoA_Oxase/DH_mid-dom"/>
</dbReference>
<keyword evidence="3 6" id="KW-0285">Flavoprotein</keyword>
<dbReference type="GO" id="GO:0016627">
    <property type="term" value="F:oxidoreductase activity, acting on the CH-CH group of donors"/>
    <property type="evidence" value="ECO:0007669"/>
    <property type="project" value="InterPro"/>
</dbReference>
<dbReference type="Gene3D" id="1.10.540.10">
    <property type="entry name" value="Acyl-CoA dehydrogenase/oxidase, N-terminal domain"/>
    <property type="match status" value="1"/>
</dbReference>
<keyword evidence="4 6" id="KW-0274">FAD</keyword>
<evidence type="ECO:0000259" key="8">
    <source>
        <dbReference type="Pfam" id="PF02770"/>
    </source>
</evidence>
<organism evidence="10 11">
    <name type="scientific">Mycolicibacterium hodleri</name>
    <dbReference type="NCBI Taxonomy" id="49897"/>
    <lineage>
        <taxon>Bacteria</taxon>
        <taxon>Bacillati</taxon>
        <taxon>Actinomycetota</taxon>
        <taxon>Actinomycetes</taxon>
        <taxon>Mycobacteriales</taxon>
        <taxon>Mycobacteriaceae</taxon>
        <taxon>Mycolicibacterium</taxon>
    </lineage>
</organism>